<keyword evidence="1" id="KW-0808">Transferase</keyword>
<dbReference type="InterPro" id="IPR011009">
    <property type="entry name" value="Kinase-like_dom_sf"/>
</dbReference>
<keyword evidence="7" id="KW-1185">Reference proteome</keyword>
<dbReference type="PROSITE" id="PS00108">
    <property type="entry name" value="PROTEIN_KINASE_ST"/>
    <property type="match status" value="1"/>
</dbReference>
<evidence type="ECO:0000313" key="6">
    <source>
        <dbReference type="EMBL" id="MCQ1951265.1"/>
    </source>
</evidence>
<protein>
    <submittedName>
        <fullName evidence="6">Serine/threonine protein kinase</fullName>
    </submittedName>
</protein>
<dbReference type="Pfam" id="PF00069">
    <property type="entry name" value="Pkinase"/>
    <property type="match status" value="1"/>
</dbReference>
<dbReference type="Proteomes" id="UP001206924">
    <property type="component" value="Unassembled WGS sequence"/>
</dbReference>
<dbReference type="SMART" id="SM00220">
    <property type="entry name" value="S_TKc"/>
    <property type="match status" value="1"/>
</dbReference>
<evidence type="ECO:0000256" key="1">
    <source>
        <dbReference type="ARBA" id="ARBA00022679"/>
    </source>
</evidence>
<feature type="domain" description="Protein kinase" evidence="5">
    <location>
        <begin position="30"/>
        <end position="290"/>
    </location>
</feature>
<organism evidence="6 7">
    <name type="scientific">Arthrobacter jinronghuae</name>
    <dbReference type="NCBI Taxonomy" id="2964609"/>
    <lineage>
        <taxon>Bacteria</taxon>
        <taxon>Bacillati</taxon>
        <taxon>Actinomycetota</taxon>
        <taxon>Actinomycetes</taxon>
        <taxon>Micrococcales</taxon>
        <taxon>Micrococcaceae</taxon>
        <taxon>Arthrobacter</taxon>
    </lineage>
</organism>
<keyword evidence="4" id="KW-0067">ATP-binding</keyword>
<gene>
    <name evidence="6" type="ORF">NNX28_15200</name>
</gene>
<dbReference type="PANTHER" id="PTHR24348">
    <property type="entry name" value="SERINE/THREONINE-PROTEIN KINASE UNC-51-RELATED"/>
    <property type="match status" value="1"/>
</dbReference>
<evidence type="ECO:0000256" key="4">
    <source>
        <dbReference type="ARBA" id="ARBA00022840"/>
    </source>
</evidence>
<dbReference type="PANTHER" id="PTHR24348:SF22">
    <property type="entry name" value="NON-SPECIFIC SERINE_THREONINE PROTEIN KINASE"/>
    <property type="match status" value="1"/>
</dbReference>
<dbReference type="Gene3D" id="3.30.200.20">
    <property type="entry name" value="Phosphorylase Kinase, domain 1"/>
    <property type="match status" value="1"/>
</dbReference>
<dbReference type="InterPro" id="IPR000719">
    <property type="entry name" value="Prot_kinase_dom"/>
</dbReference>
<keyword evidence="2" id="KW-0547">Nucleotide-binding</keyword>
<proteinExistence type="predicted"/>
<keyword evidence="6" id="KW-0723">Serine/threonine-protein kinase</keyword>
<dbReference type="RefSeq" id="WP_255866357.1">
    <property type="nucleotide sequence ID" value="NZ_CP104263.1"/>
</dbReference>
<dbReference type="EMBL" id="JANFLP010000016">
    <property type="protein sequence ID" value="MCQ1951265.1"/>
    <property type="molecule type" value="Genomic_DNA"/>
</dbReference>
<name>A0ABT1NU51_9MICC</name>
<evidence type="ECO:0000256" key="2">
    <source>
        <dbReference type="ARBA" id="ARBA00022741"/>
    </source>
</evidence>
<dbReference type="InterPro" id="IPR008271">
    <property type="entry name" value="Ser/Thr_kinase_AS"/>
</dbReference>
<dbReference type="InterPro" id="IPR045269">
    <property type="entry name" value="Atg1-like"/>
</dbReference>
<evidence type="ECO:0000259" key="5">
    <source>
        <dbReference type="PROSITE" id="PS50011"/>
    </source>
</evidence>
<sequence>MDGYRPTRSAPPPASDASGFSAHILIDGRFCLDEPIGHGTAAYVWRATDLSSLQKVAVKIFSAPLGHAPQGHEAVREAAALRAVENLHVVRMISTGTISHPDTGVQTPYLVLELVRGADLRHSLPGVLEPVDTARLGAELAAGLAGVHAAGYIHRDVKPSNILVDPATGHAKITDLGIAVSVHRVGDKEPSYGSLPYMSPEQLRCAPLTSASDIYSLGLVLLECLTGVRAFDLPQGDSTAARTLRGPEIPPALPAAWRSLLSAMTSLSPRERPSAKQCRLALASLQHQHAHTAAA</sequence>
<reference evidence="6 7" key="1">
    <citation type="submission" date="2022-07" db="EMBL/GenBank/DDBJ databases">
        <title>Novel species in genus Arthrobacter.</title>
        <authorList>
            <person name="Liu Y."/>
        </authorList>
    </citation>
    <scope>NUCLEOTIDE SEQUENCE [LARGE SCALE GENOMIC DNA]</scope>
    <source>
        <strain evidence="7">zg-Y859</strain>
    </source>
</reference>
<evidence type="ECO:0000256" key="3">
    <source>
        <dbReference type="ARBA" id="ARBA00022777"/>
    </source>
</evidence>
<accession>A0ABT1NU51</accession>
<comment type="caution">
    <text evidence="6">The sequence shown here is derived from an EMBL/GenBank/DDBJ whole genome shotgun (WGS) entry which is preliminary data.</text>
</comment>
<evidence type="ECO:0000313" key="7">
    <source>
        <dbReference type="Proteomes" id="UP001206924"/>
    </source>
</evidence>
<dbReference type="PROSITE" id="PS50011">
    <property type="entry name" value="PROTEIN_KINASE_DOM"/>
    <property type="match status" value="1"/>
</dbReference>
<dbReference type="CDD" id="cd14014">
    <property type="entry name" value="STKc_PknB_like"/>
    <property type="match status" value="1"/>
</dbReference>
<dbReference type="GO" id="GO:0004674">
    <property type="term" value="F:protein serine/threonine kinase activity"/>
    <property type="evidence" value="ECO:0007669"/>
    <property type="project" value="UniProtKB-KW"/>
</dbReference>
<dbReference type="Gene3D" id="1.10.510.10">
    <property type="entry name" value="Transferase(Phosphotransferase) domain 1"/>
    <property type="match status" value="1"/>
</dbReference>
<keyword evidence="3 6" id="KW-0418">Kinase</keyword>
<dbReference type="SUPFAM" id="SSF56112">
    <property type="entry name" value="Protein kinase-like (PK-like)"/>
    <property type="match status" value="1"/>
</dbReference>